<protein>
    <submittedName>
        <fullName evidence="3">Uncharacterized protein</fullName>
    </submittedName>
</protein>
<evidence type="ECO:0000313" key="2">
    <source>
        <dbReference type="Proteomes" id="UP000887565"/>
    </source>
</evidence>
<dbReference type="WBParaSite" id="nRc.2.0.1.t12269-RA">
    <property type="protein sequence ID" value="nRc.2.0.1.t12269-RA"/>
    <property type="gene ID" value="nRc.2.0.1.g12269"/>
</dbReference>
<keyword evidence="2" id="KW-1185">Reference proteome</keyword>
<dbReference type="AlphaFoldDB" id="A0A915IDJ5"/>
<feature type="region of interest" description="Disordered" evidence="1">
    <location>
        <begin position="1"/>
        <end position="71"/>
    </location>
</feature>
<sequence>MQTTDEPHAQCTLPPSTSCTEWGKTPSERTTRRHEQRAQQKASETTGQTSSSTGETAQPKITMTKSAVLPQ</sequence>
<evidence type="ECO:0000256" key="1">
    <source>
        <dbReference type="SAM" id="MobiDB-lite"/>
    </source>
</evidence>
<dbReference type="Proteomes" id="UP000887565">
    <property type="component" value="Unplaced"/>
</dbReference>
<accession>A0A915IDJ5</accession>
<reference evidence="3" key="1">
    <citation type="submission" date="2022-11" db="UniProtKB">
        <authorList>
            <consortium name="WormBaseParasite"/>
        </authorList>
    </citation>
    <scope>IDENTIFICATION</scope>
</reference>
<organism evidence="2 3">
    <name type="scientific">Romanomermis culicivorax</name>
    <name type="common">Nematode worm</name>
    <dbReference type="NCBI Taxonomy" id="13658"/>
    <lineage>
        <taxon>Eukaryota</taxon>
        <taxon>Metazoa</taxon>
        <taxon>Ecdysozoa</taxon>
        <taxon>Nematoda</taxon>
        <taxon>Enoplea</taxon>
        <taxon>Dorylaimia</taxon>
        <taxon>Mermithida</taxon>
        <taxon>Mermithoidea</taxon>
        <taxon>Mermithidae</taxon>
        <taxon>Romanomermis</taxon>
    </lineage>
</organism>
<name>A0A915IDJ5_ROMCU</name>
<evidence type="ECO:0000313" key="3">
    <source>
        <dbReference type="WBParaSite" id="nRc.2.0.1.t12269-RA"/>
    </source>
</evidence>
<proteinExistence type="predicted"/>
<feature type="compositionally biased region" description="Low complexity" evidence="1">
    <location>
        <begin position="42"/>
        <end position="58"/>
    </location>
</feature>